<name>A0A382GEJ3_9ZZZZ</name>
<organism evidence="1">
    <name type="scientific">marine metagenome</name>
    <dbReference type="NCBI Taxonomy" id="408172"/>
    <lineage>
        <taxon>unclassified sequences</taxon>
        <taxon>metagenomes</taxon>
        <taxon>ecological metagenomes</taxon>
    </lineage>
</organism>
<evidence type="ECO:0000313" key="1">
    <source>
        <dbReference type="EMBL" id="SVB73114.1"/>
    </source>
</evidence>
<gene>
    <name evidence="1" type="ORF">METZ01_LOCUS225968</name>
</gene>
<protein>
    <submittedName>
        <fullName evidence="1">Uncharacterized protein</fullName>
    </submittedName>
</protein>
<proteinExistence type="predicted"/>
<sequence>MFLYNWQTLQSKYLRIFSQSILIVLFSSNTFADPTCKESITPLLKSTNKVQLNGGLWEYFEKDTFLQKHSAEAIQLESRINKIFFTLNYLCETQDGIPFNDLATYLSQSISKKGEVAFKAELITLGKTTQQIKNWFDFFKYAQSHRFRTLDSSLIQSTINRSIPLINNYTSMTKNIDHAKSSQSLFKKTRKLIDQIDAFLSTDPYITKALDEISHVPYWDINESSGGS</sequence>
<accession>A0A382GEJ3</accession>
<dbReference type="AlphaFoldDB" id="A0A382GEJ3"/>
<reference evidence="1" key="1">
    <citation type="submission" date="2018-05" db="EMBL/GenBank/DDBJ databases">
        <authorList>
            <person name="Lanie J.A."/>
            <person name="Ng W.-L."/>
            <person name="Kazmierczak K.M."/>
            <person name="Andrzejewski T.M."/>
            <person name="Davidsen T.M."/>
            <person name="Wayne K.J."/>
            <person name="Tettelin H."/>
            <person name="Glass J.I."/>
            <person name="Rusch D."/>
            <person name="Podicherti R."/>
            <person name="Tsui H.-C.T."/>
            <person name="Winkler M.E."/>
        </authorList>
    </citation>
    <scope>NUCLEOTIDE SEQUENCE</scope>
</reference>
<dbReference type="EMBL" id="UINC01054881">
    <property type="protein sequence ID" value="SVB73114.1"/>
    <property type="molecule type" value="Genomic_DNA"/>
</dbReference>